<comment type="caution">
    <text evidence="3">The sequence shown here is derived from an EMBL/GenBank/DDBJ whole genome shotgun (WGS) entry which is preliminary data.</text>
</comment>
<dbReference type="InterPro" id="IPR036691">
    <property type="entry name" value="Endo/exonu/phosph_ase_sf"/>
</dbReference>
<feature type="domain" description="Reverse transcriptase" evidence="2">
    <location>
        <begin position="747"/>
        <end position="1010"/>
    </location>
</feature>
<dbReference type="Pfam" id="PF00078">
    <property type="entry name" value="RVT_1"/>
    <property type="match status" value="1"/>
</dbReference>
<feature type="coiled-coil region" evidence="1">
    <location>
        <begin position="42"/>
        <end position="72"/>
    </location>
</feature>
<accession>A0A7J6KUN1</accession>
<evidence type="ECO:0000256" key="1">
    <source>
        <dbReference type="SAM" id="Coils"/>
    </source>
</evidence>
<reference evidence="3 4" key="1">
    <citation type="submission" date="2020-04" db="EMBL/GenBank/DDBJ databases">
        <title>Perkinsus olseni comparative genomics.</title>
        <authorList>
            <person name="Bogema D.R."/>
        </authorList>
    </citation>
    <scope>NUCLEOTIDE SEQUENCE [LARGE SCALE GENOMIC DNA]</scope>
    <source>
        <strain evidence="3">ATCC PRA-179</strain>
    </source>
</reference>
<dbReference type="EMBL" id="JABAHT010001013">
    <property type="protein sequence ID" value="KAF4650584.1"/>
    <property type="molecule type" value="Genomic_DNA"/>
</dbReference>
<dbReference type="SUPFAM" id="SSF56219">
    <property type="entry name" value="DNase I-like"/>
    <property type="match status" value="1"/>
</dbReference>
<gene>
    <name evidence="3" type="ORF">FOZ61_000187</name>
</gene>
<dbReference type="CDD" id="cd01650">
    <property type="entry name" value="RT_nLTR_like"/>
    <property type="match status" value="1"/>
</dbReference>
<dbReference type="InterPro" id="IPR000477">
    <property type="entry name" value="RT_dom"/>
</dbReference>
<organism evidence="3 4">
    <name type="scientific">Perkinsus olseni</name>
    <name type="common">Perkinsus atlanticus</name>
    <dbReference type="NCBI Taxonomy" id="32597"/>
    <lineage>
        <taxon>Eukaryota</taxon>
        <taxon>Sar</taxon>
        <taxon>Alveolata</taxon>
        <taxon>Perkinsozoa</taxon>
        <taxon>Perkinsea</taxon>
        <taxon>Perkinsida</taxon>
        <taxon>Perkinsidae</taxon>
        <taxon>Perkinsus</taxon>
    </lineage>
</organism>
<dbReference type="OrthoDB" id="447770at2759"/>
<keyword evidence="1" id="KW-0175">Coiled coil</keyword>
<dbReference type="Proteomes" id="UP000570595">
    <property type="component" value="Unassembled WGS sequence"/>
</dbReference>
<dbReference type="InterPro" id="IPR012337">
    <property type="entry name" value="RNaseH-like_sf"/>
</dbReference>
<dbReference type="SUPFAM" id="SSF53098">
    <property type="entry name" value="Ribonuclease H-like"/>
    <property type="match status" value="1"/>
</dbReference>
<dbReference type="Gene3D" id="3.60.10.10">
    <property type="entry name" value="Endonuclease/exonuclease/phosphatase"/>
    <property type="match status" value="1"/>
</dbReference>
<sequence>MDEWEEPEESNSSFTEGCRKMRDIIKGNNFPIGVIGELSFILSELQSQYIEVLEENRALRQKQAESQDLRERSFRDVVLAPMSTPSQRPKVTVTPKDNVVFVQKRGAKPTSKEAWERSVATLRGKIIKQVTDLKIPVSRVMARAQDVAVFFPPSVEKTKMVESMNKIACTKCKVPDSLLPEVLIYTGDQEGTQEDFLGQVRAYMGLDTDRWHRAKGNDKFTVYRMSHSDRDKVIKNGGVYINAQKIKAHDYISLRGCMKCGGNHGPTSGCKEEKRCLFCGSESHDGASCEHRNSRGREDAKCSLCGETGHTFFSGPPCRARIEQIRAKPPVAVYMIQGIDKIRVAQCNCRKSRNILDAFMGTLDSNLIDIFLLSEPPTKLSVGGFVSFRGDAAGRTAILASRNIAESVTLDPSFSSDLITTVYLKDIALCSIYIPPRLMSKESLAPLDGIAREKCVVGGDVNGFSLLWSDRLYRSYDEQKRQGSLVEEALLSRGFICENIGDEPTFSRSGMYIPGDFEGCSRIDVTFSREVDIYNWAVVVEPGPWDHFPITFGIKLAGEEQRDEGEKYDHTTLQGRSYQSTNWDLFKEAVDRCPFPEEPITTAAELERRYDNLICIIQEAGIEASRPRGTGVGRRDKKNGVVQWWDDELREKRADLKRACRRGEKALGKRLRSEYKSLIEKKGLGAFEDFVDNLNSVPDRELYSRLRQSCRKPTRLLGGDSSLEMTVDRLCSHYVGTPGLGGHRGAARRNAEDRVLNASRGQRKDVTKENSLRPVSLTASFSKLIETLVIRRLEPHIAKLHSGGKQYGYMKRRSTVDLVREMMKWQNDPKNKHWCVVATDYSDAFGRLDHSKIHEELERQGVADDIRTWIKGWLEDREARVKYGNMEKWCGCYARGCPQGSVLSPALFVLVTEALGSSVVSAVSNGRVRVGWLSYADDSYLLMGWGKKIDPNRASRSVKEATEEVAETAARYGLRLETTKTNIFTNRAQWFEGIDGPKICKELKVLGIILTASGSFLPHVRHRVGLARQCTNRMMRYVRANSGLSPNLCKLLYMKIFIPVLSYGLELFGSHLALPSYRRVVDPASADLLRRSYGLRKSTPLDYIQLVSGCELASDILLDRACLIHYHRRSLMESIKATARTHRRKWATFLSEDRALGDGYEGELTWAEPYVQSVIAESIRIPTSKDISIVEETNAVADYKIYTDGSLADGRCAGAFVAFRFCRPERLWNKTDLSQQVVHVFEEAASAGINIKLRWVAGHMDCEGNTRADEAANAGRYLEDLYDAPAPKSTTEGILAGRRKGRFLARLQRLKESGNFFRTEGIWVMSGHSELLRSYIYRPDAPPDTKCAICDCEDTIAHMLIDCDDPRRRDFRPGWVNRDKSLAQFVASKERCEELIHHCRRMVVGHETN</sequence>
<name>A0A7J6KUN1_PEROL</name>
<evidence type="ECO:0000259" key="2">
    <source>
        <dbReference type="PROSITE" id="PS50878"/>
    </source>
</evidence>
<dbReference type="PANTHER" id="PTHR19446">
    <property type="entry name" value="REVERSE TRANSCRIPTASES"/>
    <property type="match status" value="1"/>
</dbReference>
<evidence type="ECO:0000313" key="4">
    <source>
        <dbReference type="Proteomes" id="UP000570595"/>
    </source>
</evidence>
<proteinExistence type="predicted"/>
<dbReference type="PROSITE" id="PS50878">
    <property type="entry name" value="RT_POL"/>
    <property type="match status" value="1"/>
</dbReference>
<protein>
    <recommendedName>
        <fullName evidence="2">Reverse transcriptase domain-containing protein</fullName>
    </recommendedName>
</protein>
<evidence type="ECO:0000313" key="3">
    <source>
        <dbReference type="EMBL" id="KAF4650584.1"/>
    </source>
</evidence>
<dbReference type="SUPFAM" id="SSF56672">
    <property type="entry name" value="DNA/RNA polymerases"/>
    <property type="match status" value="1"/>
</dbReference>
<dbReference type="InterPro" id="IPR043502">
    <property type="entry name" value="DNA/RNA_pol_sf"/>
</dbReference>